<feature type="compositionally biased region" description="Basic and acidic residues" evidence="1">
    <location>
        <begin position="548"/>
        <end position="559"/>
    </location>
</feature>
<dbReference type="STRING" id="692275.M3BP73"/>
<feature type="region of interest" description="Disordered" evidence="1">
    <location>
        <begin position="1"/>
        <end position="28"/>
    </location>
</feature>
<gene>
    <name evidence="2" type="ORF">SEPMUDRAFT_167066</name>
</gene>
<organism evidence="2 3">
    <name type="scientific">Sphaerulina musiva (strain SO2202)</name>
    <name type="common">Poplar stem canker fungus</name>
    <name type="synonym">Septoria musiva</name>
    <dbReference type="NCBI Taxonomy" id="692275"/>
    <lineage>
        <taxon>Eukaryota</taxon>
        <taxon>Fungi</taxon>
        <taxon>Dikarya</taxon>
        <taxon>Ascomycota</taxon>
        <taxon>Pezizomycotina</taxon>
        <taxon>Dothideomycetes</taxon>
        <taxon>Dothideomycetidae</taxon>
        <taxon>Mycosphaerellales</taxon>
        <taxon>Mycosphaerellaceae</taxon>
        <taxon>Sphaerulina</taxon>
    </lineage>
</organism>
<evidence type="ECO:0000256" key="1">
    <source>
        <dbReference type="SAM" id="MobiDB-lite"/>
    </source>
</evidence>
<feature type="compositionally biased region" description="Polar residues" evidence="1">
    <location>
        <begin position="450"/>
        <end position="468"/>
    </location>
</feature>
<feature type="region of interest" description="Disordered" evidence="1">
    <location>
        <begin position="233"/>
        <end position="267"/>
    </location>
</feature>
<evidence type="ECO:0000313" key="3">
    <source>
        <dbReference type="Proteomes" id="UP000016931"/>
    </source>
</evidence>
<accession>M3BP73</accession>
<dbReference type="GeneID" id="27905412"/>
<keyword evidence="3" id="KW-1185">Reference proteome</keyword>
<evidence type="ECO:0000313" key="2">
    <source>
        <dbReference type="EMBL" id="EMF07958.1"/>
    </source>
</evidence>
<feature type="compositionally biased region" description="Basic and acidic residues" evidence="1">
    <location>
        <begin position="108"/>
        <end position="120"/>
    </location>
</feature>
<feature type="compositionally biased region" description="Acidic residues" evidence="1">
    <location>
        <begin position="535"/>
        <end position="547"/>
    </location>
</feature>
<dbReference type="Proteomes" id="UP000016931">
    <property type="component" value="Unassembled WGS sequence"/>
</dbReference>
<dbReference type="AlphaFoldDB" id="M3BP73"/>
<feature type="region of interest" description="Disordered" evidence="1">
    <location>
        <begin position="292"/>
        <end position="617"/>
    </location>
</feature>
<protein>
    <submittedName>
        <fullName evidence="2">Uncharacterized protein</fullName>
    </submittedName>
</protein>
<proteinExistence type="predicted"/>
<name>M3BP73_SPHMS</name>
<feature type="region of interest" description="Disordered" evidence="1">
    <location>
        <begin position="44"/>
        <end position="120"/>
    </location>
</feature>
<dbReference type="HOGENOM" id="CLU_032340_0_0_1"/>
<feature type="compositionally biased region" description="Acidic residues" evidence="1">
    <location>
        <begin position="592"/>
        <end position="608"/>
    </location>
</feature>
<dbReference type="OMA" id="PMPRDSQ"/>
<feature type="compositionally biased region" description="Low complexity" evidence="1">
    <location>
        <begin position="8"/>
        <end position="20"/>
    </location>
</feature>
<feature type="compositionally biased region" description="Acidic residues" evidence="1">
    <location>
        <begin position="317"/>
        <end position="349"/>
    </location>
</feature>
<feature type="compositionally biased region" description="Low complexity" evidence="1">
    <location>
        <begin position="405"/>
        <end position="421"/>
    </location>
</feature>
<dbReference type="EMBL" id="KB456272">
    <property type="protein sequence ID" value="EMF07958.1"/>
    <property type="molecule type" value="Genomic_DNA"/>
</dbReference>
<feature type="compositionally biased region" description="Polar residues" evidence="1">
    <location>
        <begin position="432"/>
        <end position="442"/>
    </location>
</feature>
<feature type="compositionally biased region" description="Acidic residues" evidence="1">
    <location>
        <begin position="95"/>
        <end position="107"/>
    </location>
</feature>
<reference evidence="2 3" key="1">
    <citation type="journal article" date="2012" name="PLoS Pathog.">
        <title>Diverse lifestyles and strategies of plant pathogenesis encoded in the genomes of eighteen Dothideomycetes fungi.</title>
        <authorList>
            <person name="Ohm R.A."/>
            <person name="Feau N."/>
            <person name="Henrissat B."/>
            <person name="Schoch C.L."/>
            <person name="Horwitz B.A."/>
            <person name="Barry K.W."/>
            <person name="Condon B.J."/>
            <person name="Copeland A.C."/>
            <person name="Dhillon B."/>
            <person name="Glaser F."/>
            <person name="Hesse C.N."/>
            <person name="Kosti I."/>
            <person name="LaButti K."/>
            <person name="Lindquist E.A."/>
            <person name="Lucas S."/>
            <person name="Salamov A.A."/>
            <person name="Bradshaw R.E."/>
            <person name="Ciuffetti L."/>
            <person name="Hamelin R.C."/>
            <person name="Kema G.H.J."/>
            <person name="Lawrence C."/>
            <person name="Scott J.A."/>
            <person name="Spatafora J.W."/>
            <person name="Turgeon B.G."/>
            <person name="de Wit P.J.G.M."/>
            <person name="Zhong S."/>
            <person name="Goodwin S.B."/>
            <person name="Grigoriev I.V."/>
        </authorList>
    </citation>
    <scope>NUCLEOTIDE SEQUENCE [LARGE SCALE GENOMIC DNA]</scope>
    <source>
        <strain evidence="2 3">SO2202</strain>
    </source>
</reference>
<dbReference type="RefSeq" id="XP_016756079.1">
    <property type="nucleotide sequence ID" value="XM_016908275.1"/>
</dbReference>
<dbReference type="eggNOG" id="ENOG502S36A">
    <property type="taxonomic scope" value="Eukaryota"/>
</dbReference>
<feature type="compositionally biased region" description="Basic and acidic residues" evidence="1">
    <location>
        <begin position="507"/>
        <end position="531"/>
    </location>
</feature>
<feature type="compositionally biased region" description="Basic residues" evidence="1">
    <location>
        <begin position="240"/>
        <end position="259"/>
    </location>
</feature>
<sequence length="617" mass="66035">MATTEQYRPPGRSNRSGRSNVDNDVFEGLPVKQWGQTYAKVSLAPPVSEVEAGKDDKWGEPPMPRDYQLLNPWTQHLLRLARSGKVGNKRKQDAEADDEKAEDEAPEEESKQSGTDERGYIAKKWKPVPDHSLEPEHKHFSFLAKRRRGLPSLYGVDQQAVVVPMRKTKVQKADVNGEIAVYEVLVPEGQTIDGEIAESTELADVKPVTAAPGTFIEGVGVANEDGVMVAEHLKPSVAPRRNRPPPKKKGGPGRGKKRVTFTNPDGSTYTKIVPNATKIVPQPGQTIKHVAKGEEATADVSAVATVKDVQQQPGEGAEVEVEEGSGEDEEEGDDEDDDREDGELSDEDAPATASQTPAKPDPHGDSQPMEDVQPTSQPAPTEEADVPSATAAEPALTQEAGDSGEAVPEAAPETAPETAPEIAHENAPKTVAETSPTRTAESSPDLPLAQSHSRNASLAEPTSLSLDTVMTEAPEVAVAEEAEEAEGAKEATEPAEPTKPAEPVEVEEAKGPVEAKEPTDPAEPVEAKETQEPTESSEPENPAEESQEAQKEDSQKEETEIAASQETKLPPPPPSEEKEEENSSAPAAAAATEEEEEEKNPDEAEEDLLGNLEKSLA</sequence>
<dbReference type="OrthoDB" id="275715at2759"/>